<feature type="domain" description="Uncharacterized protein TP-0789" evidence="1">
    <location>
        <begin position="76"/>
        <end position="251"/>
    </location>
</feature>
<protein>
    <recommendedName>
        <fullName evidence="1">Uncharacterized protein TP-0789 domain-containing protein</fullName>
    </recommendedName>
</protein>
<dbReference type="AlphaFoldDB" id="A0A3B0R9K1"/>
<accession>A0A3B0R9K1</accession>
<dbReference type="SUPFAM" id="SSF89392">
    <property type="entry name" value="Prokaryotic lipoproteins and lipoprotein localization factors"/>
    <property type="match status" value="1"/>
</dbReference>
<dbReference type="Pfam" id="PF17131">
    <property type="entry name" value="LolA_like"/>
    <property type="match status" value="1"/>
</dbReference>
<dbReference type="Gene3D" id="2.50.20.10">
    <property type="entry name" value="Lipoprotein localisation LolA/LolB/LppX"/>
    <property type="match status" value="1"/>
</dbReference>
<dbReference type="InterPro" id="IPR052944">
    <property type="entry name" value="Sporulation_related"/>
</dbReference>
<dbReference type="InterPro" id="IPR029046">
    <property type="entry name" value="LolA/LolB/LppX"/>
</dbReference>
<name>A0A3B0R9K1_9ZZZZ</name>
<gene>
    <name evidence="2" type="ORF">MNBD_DELTA01-1797</name>
</gene>
<dbReference type="PIRSF" id="PIRSF028205">
    <property type="entry name" value="UCP028205"/>
    <property type="match status" value="1"/>
</dbReference>
<dbReference type="InterPro" id="IPR011220">
    <property type="entry name" value="UCP028205"/>
</dbReference>
<dbReference type="EMBL" id="UOEA01000096">
    <property type="protein sequence ID" value="VAV85716.1"/>
    <property type="molecule type" value="Genomic_DNA"/>
</dbReference>
<dbReference type="PANTHER" id="PTHR37507">
    <property type="entry name" value="SPORULATION PROTEIN YDCC"/>
    <property type="match status" value="1"/>
</dbReference>
<sequence length="254" mass="29105">MTNKKNIIIFISALLLLLPFSIIEVCAAPEKLAAEIVKKADEVRSPQLDYTVDVVVTSIKPGRSNRVATYEVLVKGHDKTVIKTIAPTIDRGTTLLMLGRDLWAFLPDLSKPIRISLQQRLIGDVANGDIARANFSGDYTPRLLRTEKIKGKDYYVLELIANDDKVTYGKVVYWVNKRNFHPLKAEFYAVSGRLLKKCSYEDYKRLAGRLRPTSLVLKNPLTKGRFSIIKYDRMKIKKLPSKYFTKNYMKRLKY</sequence>
<dbReference type="InterPro" id="IPR033399">
    <property type="entry name" value="TP_0789-like"/>
</dbReference>
<evidence type="ECO:0000259" key="1">
    <source>
        <dbReference type="Pfam" id="PF17131"/>
    </source>
</evidence>
<dbReference type="PANTHER" id="PTHR37507:SF2">
    <property type="entry name" value="SPORULATION PROTEIN YDCC"/>
    <property type="match status" value="1"/>
</dbReference>
<proteinExistence type="predicted"/>
<organism evidence="2">
    <name type="scientific">hydrothermal vent metagenome</name>
    <dbReference type="NCBI Taxonomy" id="652676"/>
    <lineage>
        <taxon>unclassified sequences</taxon>
        <taxon>metagenomes</taxon>
        <taxon>ecological metagenomes</taxon>
    </lineage>
</organism>
<evidence type="ECO:0000313" key="2">
    <source>
        <dbReference type="EMBL" id="VAV85716.1"/>
    </source>
</evidence>
<dbReference type="CDD" id="cd16329">
    <property type="entry name" value="LolA_like"/>
    <property type="match status" value="1"/>
</dbReference>
<reference evidence="2" key="1">
    <citation type="submission" date="2018-06" db="EMBL/GenBank/DDBJ databases">
        <authorList>
            <person name="Zhirakovskaya E."/>
        </authorList>
    </citation>
    <scope>NUCLEOTIDE SEQUENCE</scope>
</reference>